<dbReference type="Proteomes" id="UP000274661">
    <property type="component" value="Unassembled WGS sequence"/>
</dbReference>
<evidence type="ECO:0008006" key="3">
    <source>
        <dbReference type="Google" id="ProtNLM"/>
    </source>
</evidence>
<accession>A0A429V7K4</accession>
<sequence length="359" mass="40499">MARPGAGDGDTRLRRVDASDGRLFFARERRPGPILHVGVHKTATSWFQDEFYPALSGRRYLDRRLVRSTLLAGSPLGFDPAAARLSLGLDEAEPAIICEEDLSGILHNGGLLSCYVAKELASELHAVAPDGEVVIFVREQAALAASHYHQYLREGGTTSASRYLFPADYRHLGHQRPLKVPRFDFAAFEFDRLVAHYDRLFGRDRVHVFAFEQFRRDRAGFLVRFCAELGLEPPSETSLRGVNGAYRTGLIPVVRGANLFTRRAVADKTVLFHLPYWYTARKWLLERLNRSPVFGAVPSTERLLGDETCAWIRERFWRSNAALAERMGVVLGALGYATAPLLAPARRPIRRPWLQWTKN</sequence>
<reference evidence="1 2" key="1">
    <citation type="submission" date="2018-12" db="EMBL/GenBank/DDBJ databases">
        <title>Sphingomonas sp. HMF7854 Genome sequencing and assembly.</title>
        <authorList>
            <person name="Cha I."/>
            <person name="Kang H."/>
            <person name="Kim H."/>
            <person name="Kang J."/>
            <person name="Joh K."/>
        </authorList>
    </citation>
    <scope>NUCLEOTIDE SEQUENCE [LARGE SCALE GENOMIC DNA]</scope>
    <source>
        <strain evidence="1 2">HMF7854</strain>
    </source>
</reference>
<evidence type="ECO:0000313" key="1">
    <source>
        <dbReference type="EMBL" id="RST29961.1"/>
    </source>
</evidence>
<dbReference type="RefSeq" id="WP_126717798.1">
    <property type="nucleotide sequence ID" value="NZ_RWJF01000001.1"/>
</dbReference>
<organism evidence="1 2">
    <name type="scientific">Sphingomonas ginkgonis</name>
    <dbReference type="NCBI Taxonomy" id="2315330"/>
    <lineage>
        <taxon>Bacteria</taxon>
        <taxon>Pseudomonadati</taxon>
        <taxon>Pseudomonadota</taxon>
        <taxon>Alphaproteobacteria</taxon>
        <taxon>Sphingomonadales</taxon>
        <taxon>Sphingomonadaceae</taxon>
        <taxon>Sphingomonas</taxon>
    </lineage>
</organism>
<proteinExistence type="predicted"/>
<comment type="caution">
    <text evidence="1">The sequence shown here is derived from an EMBL/GenBank/DDBJ whole genome shotgun (WGS) entry which is preliminary data.</text>
</comment>
<dbReference type="EMBL" id="RWJF01000001">
    <property type="protein sequence ID" value="RST29961.1"/>
    <property type="molecule type" value="Genomic_DNA"/>
</dbReference>
<dbReference type="OrthoDB" id="7540582at2"/>
<dbReference type="Gene3D" id="3.40.50.300">
    <property type="entry name" value="P-loop containing nucleotide triphosphate hydrolases"/>
    <property type="match status" value="1"/>
</dbReference>
<name>A0A429V7K4_9SPHN</name>
<dbReference type="InterPro" id="IPR027417">
    <property type="entry name" value="P-loop_NTPase"/>
</dbReference>
<keyword evidence="2" id="KW-1185">Reference proteome</keyword>
<dbReference type="AlphaFoldDB" id="A0A429V7K4"/>
<gene>
    <name evidence="1" type="ORF">HMF7854_03305</name>
</gene>
<protein>
    <recommendedName>
        <fullName evidence="3">Sulfotransferase family protein</fullName>
    </recommendedName>
</protein>
<evidence type="ECO:0000313" key="2">
    <source>
        <dbReference type="Proteomes" id="UP000274661"/>
    </source>
</evidence>
<dbReference type="SUPFAM" id="SSF52540">
    <property type="entry name" value="P-loop containing nucleoside triphosphate hydrolases"/>
    <property type="match status" value="1"/>
</dbReference>